<keyword evidence="5" id="KW-0378">Hydrolase</keyword>
<evidence type="ECO:0000313" key="14">
    <source>
        <dbReference type="Proteomes" id="UP001195483"/>
    </source>
</evidence>
<dbReference type="Gene3D" id="3.40.390.10">
    <property type="entry name" value="Collagenase (Catalytic Domain)"/>
    <property type="match status" value="1"/>
</dbReference>
<keyword evidence="3" id="KW-0645">Protease</keyword>
<dbReference type="InterPro" id="IPR008753">
    <property type="entry name" value="Peptidase_M13_N"/>
</dbReference>
<proteinExistence type="inferred from homology"/>
<dbReference type="PANTHER" id="PTHR11733:SF167">
    <property type="entry name" value="FI17812P1-RELATED"/>
    <property type="match status" value="1"/>
</dbReference>
<dbReference type="AlphaFoldDB" id="A0AAE0SCS1"/>
<dbReference type="SUPFAM" id="SSF55486">
    <property type="entry name" value="Metalloproteases ('zincins'), catalytic domain"/>
    <property type="match status" value="1"/>
</dbReference>
<evidence type="ECO:0000259" key="12">
    <source>
        <dbReference type="Pfam" id="PF05649"/>
    </source>
</evidence>
<evidence type="ECO:0000256" key="8">
    <source>
        <dbReference type="ARBA" id="ARBA00023157"/>
    </source>
</evidence>
<dbReference type="GO" id="GO:0005886">
    <property type="term" value="C:plasma membrane"/>
    <property type="evidence" value="ECO:0007669"/>
    <property type="project" value="TreeGrafter"/>
</dbReference>
<dbReference type="PRINTS" id="PR00786">
    <property type="entry name" value="NEPRILYSIN"/>
</dbReference>
<dbReference type="InterPro" id="IPR024079">
    <property type="entry name" value="MetalloPept_cat_dom_sf"/>
</dbReference>
<dbReference type="GO" id="GO:0016485">
    <property type="term" value="P:protein processing"/>
    <property type="evidence" value="ECO:0007669"/>
    <property type="project" value="TreeGrafter"/>
</dbReference>
<dbReference type="InterPro" id="IPR042089">
    <property type="entry name" value="Peptidase_M13_dom_2"/>
</dbReference>
<dbReference type="PANTHER" id="PTHR11733">
    <property type="entry name" value="ZINC METALLOPROTEASE FAMILY M13 NEPRILYSIN-RELATED"/>
    <property type="match status" value="1"/>
</dbReference>
<dbReference type="Gene3D" id="1.10.1380.10">
    <property type="entry name" value="Neutral endopeptidase , domain2"/>
    <property type="match status" value="1"/>
</dbReference>
<dbReference type="InterPro" id="IPR018497">
    <property type="entry name" value="Peptidase_M13_C"/>
</dbReference>
<evidence type="ECO:0000256" key="6">
    <source>
        <dbReference type="ARBA" id="ARBA00022833"/>
    </source>
</evidence>
<comment type="caution">
    <text evidence="13">The sequence shown here is derived from an EMBL/GenBank/DDBJ whole genome shotgun (WGS) entry which is preliminary data.</text>
</comment>
<keyword evidence="6" id="KW-0862">Zinc</keyword>
<dbReference type="CDD" id="cd08662">
    <property type="entry name" value="M13"/>
    <property type="match status" value="1"/>
</dbReference>
<comment type="cofactor">
    <cofactor evidence="1">
        <name>Zn(2+)</name>
        <dbReference type="ChEBI" id="CHEBI:29105"/>
    </cofactor>
</comment>
<dbReference type="Pfam" id="PF01431">
    <property type="entry name" value="Peptidase_M13"/>
    <property type="match status" value="1"/>
</dbReference>
<evidence type="ECO:0000256" key="10">
    <source>
        <dbReference type="SAM" id="Phobius"/>
    </source>
</evidence>
<evidence type="ECO:0000256" key="7">
    <source>
        <dbReference type="ARBA" id="ARBA00023049"/>
    </source>
</evidence>
<dbReference type="InterPro" id="IPR000718">
    <property type="entry name" value="Peptidase_M13"/>
</dbReference>
<dbReference type="GO" id="GO:0046872">
    <property type="term" value="F:metal ion binding"/>
    <property type="evidence" value="ECO:0007669"/>
    <property type="project" value="UniProtKB-KW"/>
</dbReference>
<protein>
    <recommendedName>
        <fullName evidence="15">Endothelin-converting enzyme 1</fullName>
    </recommendedName>
</protein>
<feature type="transmembrane region" description="Helical" evidence="10">
    <location>
        <begin position="60"/>
        <end position="81"/>
    </location>
</feature>
<keyword evidence="10" id="KW-0472">Membrane</keyword>
<dbReference type="FunFam" id="3.40.390.10:FF:000076">
    <property type="entry name" value="membrane metallo-endopeptidase-like 1"/>
    <property type="match status" value="1"/>
</dbReference>
<evidence type="ECO:0008006" key="15">
    <source>
        <dbReference type="Google" id="ProtNLM"/>
    </source>
</evidence>
<evidence type="ECO:0000313" key="13">
    <source>
        <dbReference type="EMBL" id="KAK3589511.1"/>
    </source>
</evidence>
<dbReference type="PROSITE" id="PS51885">
    <property type="entry name" value="NEPRILYSIN"/>
    <property type="match status" value="1"/>
</dbReference>
<keyword evidence="10" id="KW-0812">Transmembrane</keyword>
<reference evidence="13" key="3">
    <citation type="submission" date="2023-05" db="EMBL/GenBank/DDBJ databases">
        <authorList>
            <person name="Smith C.H."/>
        </authorList>
    </citation>
    <scope>NUCLEOTIDE SEQUENCE</scope>
    <source>
        <strain evidence="13">CHS0354</strain>
        <tissue evidence="13">Mantle</tissue>
    </source>
</reference>
<keyword evidence="7" id="KW-0482">Metalloprotease</keyword>
<keyword evidence="4" id="KW-0479">Metal-binding</keyword>
<evidence type="ECO:0000259" key="11">
    <source>
        <dbReference type="Pfam" id="PF01431"/>
    </source>
</evidence>
<dbReference type="EMBL" id="JAEAOA010002349">
    <property type="protein sequence ID" value="KAK3589511.1"/>
    <property type="molecule type" value="Genomic_DNA"/>
</dbReference>
<name>A0AAE0SCS1_9BIVA</name>
<keyword evidence="8" id="KW-1015">Disulfide bond</keyword>
<keyword evidence="9" id="KW-0325">Glycoprotein</keyword>
<reference evidence="13" key="1">
    <citation type="journal article" date="2021" name="Genome Biol. Evol.">
        <title>A High-Quality Reference Genome for a Parasitic Bivalve with Doubly Uniparental Inheritance (Bivalvia: Unionida).</title>
        <authorList>
            <person name="Smith C.H."/>
        </authorList>
    </citation>
    <scope>NUCLEOTIDE SEQUENCE</scope>
    <source>
        <strain evidence="13">CHS0354</strain>
    </source>
</reference>
<evidence type="ECO:0000256" key="1">
    <source>
        <dbReference type="ARBA" id="ARBA00001947"/>
    </source>
</evidence>
<keyword evidence="10" id="KW-1133">Transmembrane helix</keyword>
<feature type="domain" description="Peptidase M13 C-terminal" evidence="11">
    <location>
        <begin position="574"/>
        <end position="777"/>
    </location>
</feature>
<keyword evidence="14" id="KW-1185">Reference proteome</keyword>
<feature type="domain" description="Peptidase M13 N-terminal" evidence="12">
    <location>
        <begin position="120"/>
        <end position="515"/>
    </location>
</feature>
<reference evidence="13" key="2">
    <citation type="journal article" date="2021" name="Genome Biol. Evol.">
        <title>Developing a high-quality reference genome for a parasitic bivalve with doubly uniparental inheritance (Bivalvia: Unionida).</title>
        <authorList>
            <person name="Smith C.H."/>
        </authorList>
    </citation>
    <scope>NUCLEOTIDE SEQUENCE</scope>
    <source>
        <strain evidence="13">CHS0354</strain>
        <tissue evidence="13">Mantle</tissue>
    </source>
</reference>
<evidence type="ECO:0000256" key="5">
    <source>
        <dbReference type="ARBA" id="ARBA00022801"/>
    </source>
</evidence>
<evidence type="ECO:0000256" key="2">
    <source>
        <dbReference type="ARBA" id="ARBA00007357"/>
    </source>
</evidence>
<dbReference type="Pfam" id="PF05649">
    <property type="entry name" value="Peptidase_M13_N"/>
    <property type="match status" value="1"/>
</dbReference>
<organism evidence="13 14">
    <name type="scientific">Potamilus streckersoni</name>
    <dbReference type="NCBI Taxonomy" id="2493646"/>
    <lineage>
        <taxon>Eukaryota</taxon>
        <taxon>Metazoa</taxon>
        <taxon>Spiralia</taxon>
        <taxon>Lophotrochozoa</taxon>
        <taxon>Mollusca</taxon>
        <taxon>Bivalvia</taxon>
        <taxon>Autobranchia</taxon>
        <taxon>Heteroconchia</taxon>
        <taxon>Palaeoheterodonta</taxon>
        <taxon>Unionida</taxon>
        <taxon>Unionoidea</taxon>
        <taxon>Unionidae</taxon>
        <taxon>Ambleminae</taxon>
        <taxon>Lampsilini</taxon>
        <taxon>Potamilus</taxon>
    </lineage>
</organism>
<gene>
    <name evidence="13" type="ORF">CHS0354_041631</name>
</gene>
<evidence type="ECO:0000256" key="3">
    <source>
        <dbReference type="ARBA" id="ARBA00022670"/>
    </source>
</evidence>
<dbReference type="Proteomes" id="UP001195483">
    <property type="component" value="Unassembled WGS sequence"/>
</dbReference>
<evidence type="ECO:0000256" key="4">
    <source>
        <dbReference type="ARBA" id="ARBA00022723"/>
    </source>
</evidence>
<sequence length="778" mass="88655">MSFWDVQMKEMSNQKYKRTNFEEDEMSVGGTPPAGDLNPTVIFKNGLSAFRKRWTTLECILLVLVGLFSIALIVMGSLLAIKGKQIDRMKGNGQGEVCLMPECVTVAGSLLKAMDSSVDPCVDFYQYACGGWIKSHVIPSGHSRWGTFGVLWQENQVIMRQVIERPLNSTNSTAEQKAMLYYQSCMDKNKTIEDLGGKPLLQMLISLGGWGISNSSGFWDVKTFDLQRTLEQMGITVLFSIWVAEDDKNSSANILQIDQAGLSLPERDYYLNKTISEDKVLTAFLDYMTKLGVLLGGEENNTRKQMLEVIEFEVQLANITIPNEDRRSEEKLYHRMTVKDLQNKAPFINWLDVLNKLLSVTNQNFTESENIVVYAPEYLQNMTVLLRDTMSTEEGNRTLRNYLIWHVAKTLSPYLSSPFRDARKILTEALSGTTGGEELWRYCISDTDDVMGFALGAMFVREAFTGDSKEKAEKMIQEIKTAFKKNLPSLSWMDDKTREAAIEKANAVIDLIGFPEYILNRTRLDDEYERLTINATEYFWNNVRNQQFVMMQNLEKLKQKPKANVWDMTPPTVNAYYTPTKNEIVFPAGILQAPFYDPYFPKSLNFGAMGVVMGHELTHGFDDQGREYDKFGNMRQWWNNASIQKFDDRTQCIIDQYSEYKLNGENIKGKQTLGENIADNGGLKAAYHAYEAWVQEYGEERLLPALNLTHRQLFFLGFSQVWCSTSTKEADHLQIVSDPHSPAKFRVIGTLSNSMEFAKLYNCAPGSPMNPVKKCEVW</sequence>
<accession>A0AAE0SCS1</accession>
<comment type="similarity">
    <text evidence="2">Belongs to the peptidase M13 family.</text>
</comment>
<dbReference type="GO" id="GO:0004222">
    <property type="term" value="F:metalloendopeptidase activity"/>
    <property type="evidence" value="ECO:0007669"/>
    <property type="project" value="InterPro"/>
</dbReference>
<evidence type="ECO:0000256" key="9">
    <source>
        <dbReference type="ARBA" id="ARBA00023180"/>
    </source>
</evidence>